<dbReference type="Proteomes" id="UP000004277">
    <property type="component" value="Unassembled WGS sequence"/>
</dbReference>
<protein>
    <submittedName>
        <fullName evidence="1">Flavohemoprotein</fullName>
    </submittedName>
</protein>
<organism evidence="1 2">
    <name type="scientific">Imbroritus primus</name>
    <dbReference type="NCBI Taxonomy" id="3058603"/>
    <lineage>
        <taxon>Bacteria</taxon>
        <taxon>Pseudomonadati</taxon>
        <taxon>Pseudomonadota</taxon>
        <taxon>Betaproteobacteria</taxon>
        <taxon>Burkholderiales</taxon>
        <taxon>Burkholderiaceae</taxon>
        <taxon>Imbroritus</taxon>
    </lineage>
</organism>
<name>A0ACD3SQR6_9BURK</name>
<gene>
    <name evidence="1" type="ORF">MW7_007040</name>
</gene>
<evidence type="ECO:0000313" key="2">
    <source>
        <dbReference type="Proteomes" id="UP000004277"/>
    </source>
</evidence>
<reference evidence="1" key="1">
    <citation type="submission" date="2019-05" db="EMBL/GenBank/DDBJ databases">
        <title>Revised genome assembly of Burkholderiaceae (previously Ralstonia) sp. PBA.</title>
        <authorList>
            <person name="Gan H.M."/>
        </authorList>
    </citation>
    <scope>NUCLEOTIDE SEQUENCE</scope>
    <source>
        <strain evidence="1">PBA</strain>
    </source>
</reference>
<accession>A0ACD3SQR6</accession>
<sequence>MLSAEARPYIDASVPVLREHGLAITTTFYRNMFAAHPELTNLFNMGNQASGAQQQSLASAVFAYAANIDNAAALGPVVSRIVHKHASVGITAEHYPIVGRHLLGAIQETLGAAATPDLLSAWEEAYGLLAHALITEERKLYEAAGTAPGALQSMRVVGIENQGTLARSFTLAPMDGEATPDFVPGQYVSVAVDLPGGLRQLRQYSLSDAPGQPTLRISVKREVAGQETPAGQVSNWLHDNLEVGGMLAITKPFGDFQPDVRSTTPIVLLSAGIGITPMIGTLNAIARCHPQREVVFGYAARDAAHHPHRQDLADAQARMPNLRTAVFYETLDTAAQPSTGIFAGRMDVARLPVWAYADQPVYLCGPLPFMQVQWRDLVAAGVPPTRIHREVFGPDLLDHLL</sequence>
<comment type="caution">
    <text evidence="1">The sequence shown here is derived from an EMBL/GenBank/DDBJ whole genome shotgun (WGS) entry which is preliminary data.</text>
</comment>
<proteinExistence type="predicted"/>
<dbReference type="EMBL" id="AKCV02000015">
    <property type="protein sequence ID" value="TMS58479.1"/>
    <property type="molecule type" value="Genomic_DNA"/>
</dbReference>
<keyword evidence="2" id="KW-1185">Reference proteome</keyword>
<evidence type="ECO:0000313" key="1">
    <source>
        <dbReference type="EMBL" id="TMS58479.1"/>
    </source>
</evidence>